<keyword evidence="1" id="KW-1133">Transmembrane helix</keyword>
<gene>
    <name evidence="2" type="ORF">JRU67_11965</name>
</gene>
<keyword evidence="1" id="KW-0472">Membrane</keyword>
<evidence type="ECO:0000313" key="2">
    <source>
        <dbReference type="EMBL" id="QRN90756.1"/>
    </source>
</evidence>
<evidence type="ECO:0000313" key="3">
    <source>
        <dbReference type="Proteomes" id="UP000640299"/>
    </source>
</evidence>
<dbReference type="RefSeq" id="WP_204178120.1">
    <property type="nucleotide sequence ID" value="NZ_CP069389.1"/>
</dbReference>
<accession>A0AB37HKM0</accession>
<dbReference type="EMBL" id="CP069389">
    <property type="protein sequence ID" value="QRN90756.1"/>
    <property type="molecule type" value="Genomic_DNA"/>
</dbReference>
<evidence type="ECO:0000256" key="1">
    <source>
        <dbReference type="SAM" id="Phobius"/>
    </source>
</evidence>
<sequence length="58" mass="6986">MTTTWHFIKYPVLTLLVVIEFFIIAAFSVTPFEHSFLFWLLTVMLFEVWDQVKEMEAE</sequence>
<protein>
    <submittedName>
        <fullName evidence="2">Uncharacterized protein</fullName>
    </submittedName>
</protein>
<name>A0AB37HKM0_MAMSC</name>
<feature type="transmembrane region" description="Helical" evidence="1">
    <location>
        <begin position="12"/>
        <end position="30"/>
    </location>
</feature>
<dbReference type="Proteomes" id="UP000640299">
    <property type="component" value="Chromosome"/>
</dbReference>
<dbReference type="AlphaFoldDB" id="A0AB37HKM0"/>
<organism evidence="2 3">
    <name type="scientific">Mammaliicoccus sciuri</name>
    <name type="common">Staphylococcus sciuri</name>
    <dbReference type="NCBI Taxonomy" id="1296"/>
    <lineage>
        <taxon>Bacteria</taxon>
        <taxon>Bacillati</taxon>
        <taxon>Bacillota</taxon>
        <taxon>Bacilli</taxon>
        <taxon>Bacillales</taxon>
        <taxon>Staphylococcaceae</taxon>
        <taxon>Mammaliicoccus</taxon>
    </lineage>
</organism>
<proteinExistence type="predicted"/>
<reference evidence="2" key="1">
    <citation type="submission" date="2021-02" db="EMBL/GenBank/DDBJ databases">
        <title>cfr and optrA-positive Staphylococcus spp.</title>
        <authorList>
            <person name="Chen L."/>
        </authorList>
    </citation>
    <scope>NUCLEOTIDE SEQUENCE</scope>
    <source>
        <strain evidence="2">GDQ20D70P</strain>
    </source>
</reference>
<keyword evidence="1" id="KW-0812">Transmembrane</keyword>